<comment type="similarity">
    <text evidence="1">Belongs to the universal ribosomal protein uS14 family.</text>
</comment>
<dbReference type="SUPFAM" id="SSF57716">
    <property type="entry name" value="Glucocorticoid receptor-like (DNA-binding domain)"/>
    <property type="match status" value="1"/>
</dbReference>
<accession>A0A183BAB6</accession>
<evidence type="ECO:0000256" key="1">
    <source>
        <dbReference type="ARBA" id="ARBA00009083"/>
    </source>
</evidence>
<dbReference type="GO" id="GO:0005763">
    <property type="term" value="C:mitochondrial small ribosomal subunit"/>
    <property type="evidence" value="ECO:0007669"/>
    <property type="project" value="TreeGrafter"/>
</dbReference>
<dbReference type="Pfam" id="PF00253">
    <property type="entry name" value="Ribosomal_S14"/>
    <property type="match status" value="1"/>
</dbReference>
<name>A0A183BAB6_9TREM</name>
<dbReference type="PANTHER" id="PTHR19836">
    <property type="entry name" value="30S RIBOSOMAL PROTEIN S14"/>
    <property type="match status" value="1"/>
</dbReference>
<proteinExistence type="inferred from homology"/>
<dbReference type="InterPro" id="IPR001209">
    <property type="entry name" value="Ribosomal_uS14"/>
</dbReference>
<organism evidence="6">
    <name type="scientific">Echinostoma caproni</name>
    <dbReference type="NCBI Taxonomy" id="27848"/>
    <lineage>
        <taxon>Eukaryota</taxon>
        <taxon>Metazoa</taxon>
        <taxon>Spiralia</taxon>
        <taxon>Lophotrochozoa</taxon>
        <taxon>Platyhelminthes</taxon>
        <taxon>Trematoda</taxon>
        <taxon>Digenea</taxon>
        <taxon>Plagiorchiida</taxon>
        <taxon>Echinostomata</taxon>
        <taxon>Echinostomatoidea</taxon>
        <taxon>Echinostomatidae</taxon>
        <taxon>Echinostoma</taxon>
    </lineage>
</organism>
<dbReference type="GO" id="GO:0006412">
    <property type="term" value="P:translation"/>
    <property type="evidence" value="ECO:0007669"/>
    <property type="project" value="InterPro"/>
</dbReference>
<dbReference type="GO" id="GO:0003735">
    <property type="term" value="F:structural constituent of ribosome"/>
    <property type="evidence" value="ECO:0007669"/>
    <property type="project" value="InterPro"/>
</dbReference>
<sequence length="197" mass="23388">MNFLTQKVRTITLLSRIPQSIIYEHRHIPEKTPEHHNNPVVEKLLKEDLCGYPPYQARKIRPGFQDAIMIRDYKRRQIAAHFSDLRIRLNALRKNTILPNEIRDLASLQIASLPRDSHWTRILSRCVVTSRRRGCKTRWKVSRIIWRKYADYNHMSGVLWAAWSSTCRSTRRHMCWPPAKGISVNDYIFKYHNNLAD</sequence>
<dbReference type="EMBL" id="UZAN01063164">
    <property type="protein sequence ID" value="VDP93423.1"/>
    <property type="molecule type" value="Genomic_DNA"/>
</dbReference>
<keyword evidence="2" id="KW-0689">Ribosomal protein</keyword>
<reference evidence="6" key="1">
    <citation type="submission" date="2016-06" db="UniProtKB">
        <authorList>
            <consortium name="WormBaseParasite"/>
        </authorList>
    </citation>
    <scope>IDENTIFICATION</scope>
</reference>
<dbReference type="WBParaSite" id="ECPE_0001619401-mRNA-1">
    <property type="protein sequence ID" value="ECPE_0001619401-mRNA-1"/>
    <property type="gene ID" value="ECPE_0001619401"/>
</dbReference>
<keyword evidence="5" id="KW-1185">Reference proteome</keyword>
<dbReference type="PANTHER" id="PTHR19836:SF19">
    <property type="entry name" value="SMALL RIBOSOMAL SUBUNIT PROTEIN US14M"/>
    <property type="match status" value="1"/>
</dbReference>
<gene>
    <name evidence="4" type="ORF">ECPE_LOCUS16151</name>
</gene>
<protein>
    <submittedName>
        <fullName evidence="6">28S ribosomal protein S14, mitochondrial</fullName>
    </submittedName>
</protein>
<evidence type="ECO:0000313" key="5">
    <source>
        <dbReference type="Proteomes" id="UP000272942"/>
    </source>
</evidence>
<reference evidence="4 5" key="2">
    <citation type="submission" date="2018-11" db="EMBL/GenBank/DDBJ databases">
        <authorList>
            <consortium name="Pathogen Informatics"/>
        </authorList>
    </citation>
    <scope>NUCLEOTIDE SEQUENCE [LARGE SCALE GENOMIC DNA]</scope>
    <source>
        <strain evidence="4 5">Egypt</strain>
    </source>
</reference>
<dbReference type="OrthoDB" id="413436at2759"/>
<keyword evidence="3" id="KW-0687">Ribonucleoprotein</keyword>
<evidence type="ECO:0000256" key="2">
    <source>
        <dbReference type="ARBA" id="ARBA00022980"/>
    </source>
</evidence>
<evidence type="ECO:0000256" key="3">
    <source>
        <dbReference type="ARBA" id="ARBA00023274"/>
    </source>
</evidence>
<dbReference type="AlphaFoldDB" id="A0A183BAB6"/>
<dbReference type="Gene3D" id="1.10.287.1480">
    <property type="match status" value="1"/>
</dbReference>
<evidence type="ECO:0000313" key="6">
    <source>
        <dbReference type="WBParaSite" id="ECPE_0001619401-mRNA-1"/>
    </source>
</evidence>
<evidence type="ECO:0000313" key="4">
    <source>
        <dbReference type="EMBL" id="VDP93423.1"/>
    </source>
</evidence>
<dbReference type="Proteomes" id="UP000272942">
    <property type="component" value="Unassembled WGS sequence"/>
</dbReference>